<dbReference type="Pfam" id="PF05789">
    <property type="entry name" value="Baculo_VP1054"/>
    <property type="match status" value="1"/>
</dbReference>
<organism evidence="1 2">
    <name type="scientific">Oxyplax ochracea nucleopolyhedrovirus</name>
    <dbReference type="NCBI Taxonomy" id="2083176"/>
    <lineage>
        <taxon>Viruses</taxon>
        <taxon>Viruses incertae sedis</taxon>
        <taxon>Naldaviricetes</taxon>
        <taxon>Lefavirales</taxon>
        <taxon>Baculoviridae</taxon>
        <taxon>Alphabaculovirus</taxon>
        <taxon>Alphabaculovirus oxochraceae</taxon>
    </lineage>
</organism>
<gene>
    <name evidence="1" type="ORF">Oxoc_ORF80</name>
</gene>
<dbReference type="InterPro" id="IPR008416">
    <property type="entry name" value="Baculo_VP1054"/>
</dbReference>
<sequence>MLPIRKQVKLKPCVSVKLTPYKPIRTPKQMQCSIHPRRVNCKATFLRSETNNQQDLLHLTVLNSVFLNQHAKPYYQQLLRPTTDESYARKTILNADDVYECMFIKRLPTEHFKSVDEAGEYNMIALKTILNVVISYLNKLGDNEYFLTVEKMYVDLIYSQFRAIILPQNVYILNSSCEENSDSDNIDDRFDDNTKNDDLQYPWNAIAYNNFIISTDKSRQSQYVYRTFLLYNTILTAILKQISPFNLINDNVSISVIVRNLGNCPNNKDRIKCCDLEYGGISPGHVMCVPREITKRVFRYAKWGRNPNNYRRYSEIITRSPQRISICSDLKINIDNQLNNRDRFQMYLLDWQNFINEFSVYFGLVNNSN</sequence>
<name>A0A2L0WU47_9ABAC</name>
<protein>
    <submittedName>
        <fullName evidence="1">Vp1054</fullName>
    </submittedName>
</protein>
<reference evidence="1 2" key="1">
    <citation type="journal article" date="2018" name="PLoS ONE">
        <title>Genome analysis of a novel Group I alphabaculovirus obtained from Oxyplax ochracea.</title>
        <authorList>
            <person name="Wang J."/>
            <person name="Hou D."/>
            <person name="Wang Q."/>
            <person name="Kuang W."/>
            <person name="Zhang L."/>
            <person name="Li J."/>
            <person name="Shen S."/>
            <person name="Deng F."/>
            <person name="Wang H."/>
            <person name="Hu Z."/>
            <person name="Wang M."/>
        </authorList>
    </citation>
    <scope>NUCLEOTIDE SEQUENCE [LARGE SCALE GENOMIC DNA]</scope>
    <source>
        <strain evidence="1">435</strain>
    </source>
</reference>
<dbReference type="Proteomes" id="UP000297028">
    <property type="component" value="Segment"/>
</dbReference>
<dbReference type="EMBL" id="MF143631">
    <property type="protein sequence ID" value="AVA31179.1"/>
    <property type="molecule type" value="Genomic_DNA"/>
</dbReference>
<evidence type="ECO:0000313" key="1">
    <source>
        <dbReference type="EMBL" id="AVA31179.1"/>
    </source>
</evidence>
<accession>A0A2L0WU47</accession>
<proteinExistence type="predicted"/>
<keyword evidence="2" id="KW-1185">Reference proteome</keyword>
<evidence type="ECO:0000313" key="2">
    <source>
        <dbReference type="Proteomes" id="UP000297028"/>
    </source>
</evidence>